<comment type="caution">
    <text evidence="1">The sequence shown here is derived from an EMBL/GenBank/DDBJ whole genome shotgun (WGS) entry which is preliminary data.</text>
</comment>
<reference evidence="1" key="1">
    <citation type="journal article" date="2023" name="Science">
        <title>Genome structures resolve the early diversification of teleost fishes.</title>
        <authorList>
            <person name="Parey E."/>
            <person name="Louis A."/>
            <person name="Montfort J."/>
            <person name="Bouchez O."/>
            <person name="Roques C."/>
            <person name="Iampietro C."/>
            <person name="Lluch J."/>
            <person name="Castinel A."/>
            <person name="Donnadieu C."/>
            <person name="Desvignes T."/>
            <person name="Floi Bucao C."/>
            <person name="Jouanno E."/>
            <person name="Wen M."/>
            <person name="Mejri S."/>
            <person name="Dirks R."/>
            <person name="Jansen H."/>
            <person name="Henkel C."/>
            <person name="Chen W.J."/>
            <person name="Zahm M."/>
            <person name="Cabau C."/>
            <person name="Klopp C."/>
            <person name="Thompson A.W."/>
            <person name="Robinson-Rechavi M."/>
            <person name="Braasch I."/>
            <person name="Lecointre G."/>
            <person name="Bobe J."/>
            <person name="Postlethwait J.H."/>
            <person name="Berthelot C."/>
            <person name="Roest Crollius H."/>
            <person name="Guiguen Y."/>
        </authorList>
    </citation>
    <scope>NUCLEOTIDE SEQUENCE</scope>
    <source>
        <strain evidence="1">NC1722</strain>
    </source>
</reference>
<proteinExistence type="predicted"/>
<keyword evidence="2" id="KW-1185">Reference proteome</keyword>
<dbReference type="AlphaFoldDB" id="A0AAD7STZ8"/>
<accession>A0AAD7STZ8</accession>
<gene>
    <name evidence="1" type="ORF">AAFF_G00246070</name>
</gene>
<dbReference type="Proteomes" id="UP001221898">
    <property type="component" value="Unassembled WGS sequence"/>
</dbReference>
<organism evidence="1 2">
    <name type="scientific">Aldrovandia affinis</name>
    <dbReference type="NCBI Taxonomy" id="143900"/>
    <lineage>
        <taxon>Eukaryota</taxon>
        <taxon>Metazoa</taxon>
        <taxon>Chordata</taxon>
        <taxon>Craniata</taxon>
        <taxon>Vertebrata</taxon>
        <taxon>Euteleostomi</taxon>
        <taxon>Actinopterygii</taxon>
        <taxon>Neopterygii</taxon>
        <taxon>Teleostei</taxon>
        <taxon>Notacanthiformes</taxon>
        <taxon>Halosauridae</taxon>
        <taxon>Aldrovandia</taxon>
    </lineage>
</organism>
<sequence length="121" mass="14175">MEYRLFIRAFEYGVEDKTDSNKDQLYFMEQYTSGQPRELIQSCLHNQEDLKKRSFLKDLEANLVHIDKALNWPTLSLSGHFTRLVSASLDQRRGVETNMRFYLRPVEKLAYGILDKQIGGV</sequence>
<protein>
    <submittedName>
        <fullName evidence="1">Uncharacterized protein</fullName>
    </submittedName>
</protein>
<dbReference type="EMBL" id="JAINUG010000033">
    <property type="protein sequence ID" value="KAJ8408789.1"/>
    <property type="molecule type" value="Genomic_DNA"/>
</dbReference>
<evidence type="ECO:0000313" key="1">
    <source>
        <dbReference type="EMBL" id="KAJ8408789.1"/>
    </source>
</evidence>
<evidence type="ECO:0000313" key="2">
    <source>
        <dbReference type="Proteomes" id="UP001221898"/>
    </source>
</evidence>
<name>A0AAD7STZ8_9TELE</name>